<dbReference type="GO" id="GO:0016301">
    <property type="term" value="F:kinase activity"/>
    <property type="evidence" value="ECO:0007669"/>
    <property type="project" value="UniProtKB-KW"/>
</dbReference>
<keyword evidence="1" id="KW-0808">Transferase</keyword>
<gene>
    <name evidence="1" type="ORF">ABID12_000916</name>
</gene>
<keyword evidence="2" id="KW-1185">Reference proteome</keyword>
<evidence type="ECO:0000313" key="1">
    <source>
        <dbReference type="EMBL" id="MET3598989.1"/>
    </source>
</evidence>
<accession>A0ABV2I8R2</accession>
<name>A0ABV2I8R2_9HYPH</name>
<keyword evidence="1" id="KW-0418">Kinase</keyword>
<protein>
    <submittedName>
        <fullName evidence="1">Signal transduction histidine kinase</fullName>
    </submittedName>
</protein>
<dbReference type="EMBL" id="JBEPLY010000002">
    <property type="protein sequence ID" value="MET3598989.1"/>
    <property type="molecule type" value="Genomic_DNA"/>
</dbReference>
<dbReference type="RefSeq" id="WP_354433283.1">
    <property type="nucleotide sequence ID" value="NZ_JBEPLY010000002.1"/>
</dbReference>
<dbReference type="Gene3D" id="3.30.565.10">
    <property type="entry name" value="Histidine kinase-like ATPase, C-terminal domain"/>
    <property type="match status" value="1"/>
</dbReference>
<dbReference type="Proteomes" id="UP001549164">
    <property type="component" value="Unassembled WGS sequence"/>
</dbReference>
<dbReference type="SUPFAM" id="SSF55874">
    <property type="entry name" value="ATPase domain of HSP90 chaperone/DNA topoisomerase II/histidine kinase"/>
    <property type="match status" value="1"/>
</dbReference>
<reference evidence="1 2" key="1">
    <citation type="submission" date="2024-06" db="EMBL/GenBank/DDBJ databases">
        <title>Genomic Encyclopedia of Type Strains, Phase IV (KMG-IV): sequencing the most valuable type-strain genomes for metagenomic binning, comparative biology and taxonomic classification.</title>
        <authorList>
            <person name="Goeker M."/>
        </authorList>
    </citation>
    <scope>NUCLEOTIDE SEQUENCE [LARGE SCALE GENOMIC DNA]</scope>
    <source>
        <strain evidence="1 2">DSM 28102</strain>
    </source>
</reference>
<dbReference type="InterPro" id="IPR036890">
    <property type="entry name" value="HATPase_C_sf"/>
</dbReference>
<evidence type="ECO:0000313" key="2">
    <source>
        <dbReference type="Proteomes" id="UP001549164"/>
    </source>
</evidence>
<proteinExistence type="predicted"/>
<organism evidence="1 2">
    <name type="scientific">Martelella mangrovi</name>
    <dbReference type="NCBI Taxonomy" id="1397477"/>
    <lineage>
        <taxon>Bacteria</taxon>
        <taxon>Pseudomonadati</taxon>
        <taxon>Pseudomonadota</taxon>
        <taxon>Alphaproteobacteria</taxon>
        <taxon>Hyphomicrobiales</taxon>
        <taxon>Aurantimonadaceae</taxon>
        <taxon>Martelella</taxon>
    </lineage>
</organism>
<sequence>MDGFYSARGRSIPPLPWPTFAPPFSQDLKTRFESQFSRVNFGLGLSIVDELIRKGHGGTLKLLDRTPHGLVAEISLPAVHDTHAHPSVPG</sequence>
<comment type="caution">
    <text evidence="1">The sequence shown here is derived from an EMBL/GenBank/DDBJ whole genome shotgun (WGS) entry which is preliminary data.</text>
</comment>